<comment type="similarity">
    <text evidence="1">Belongs to the LysR transcriptional regulatory family.</text>
</comment>
<proteinExistence type="inferred from homology"/>
<evidence type="ECO:0000256" key="5">
    <source>
        <dbReference type="ARBA" id="ARBA00023163"/>
    </source>
</evidence>
<dbReference type="Gene3D" id="3.40.190.290">
    <property type="match status" value="1"/>
</dbReference>
<evidence type="ECO:0000256" key="2">
    <source>
        <dbReference type="ARBA" id="ARBA00023015"/>
    </source>
</evidence>
<keyword evidence="7" id="KW-1185">Reference proteome</keyword>
<organism evidence="6 7">
    <name type="scientific">Piscinibacter gummiphilus</name>
    <dbReference type="NCBI Taxonomy" id="946333"/>
    <lineage>
        <taxon>Bacteria</taxon>
        <taxon>Pseudomonadati</taxon>
        <taxon>Pseudomonadota</taxon>
        <taxon>Betaproteobacteria</taxon>
        <taxon>Burkholderiales</taxon>
        <taxon>Sphaerotilaceae</taxon>
        <taxon>Piscinibacter</taxon>
    </lineage>
</organism>
<dbReference type="GO" id="GO:0003700">
    <property type="term" value="F:DNA-binding transcription factor activity"/>
    <property type="evidence" value="ECO:0007669"/>
    <property type="project" value="InterPro"/>
</dbReference>
<sequence>MNLPFNYRHLHYFWVVVKEGGIARAAERLGMAVQTVSGQVRELEGALGFALFKSSGRSLELTEAGQEAFRHADAIFQLGTQLAASVREVATSTSRRFAVGITNGLPKAAVERLLEPVARVPGVHLQAWEYGFHDMLAALALHRLDLVLADRAAPANPNLKVFNHHLGEASIRWYATPALKASTSARFPECLGELPLLLPTPDMALRERIGLWFERQSIRPNVIGEFADSGMIATFGAYGMGAFPATGWSHADLTRRQGLKLLGRSPEVSEQIYAISAERKIEDPLIRTLLMQKVVQ</sequence>
<evidence type="ECO:0000256" key="1">
    <source>
        <dbReference type="ARBA" id="ARBA00009437"/>
    </source>
</evidence>
<accession>A0A1W6LDS4</accession>
<dbReference type="Proteomes" id="UP000193427">
    <property type="component" value="Chromosome"/>
</dbReference>
<dbReference type="GO" id="GO:2000142">
    <property type="term" value="P:regulation of DNA-templated transcription initiation"/>
    <property type="evidence" value="ECO:0007669"/>
    <property type="project" value="TreeGrafter"/>
</dbReference>
<dbReference type="SUPFAM" id="SSF53850">
    <property type="entry name" value="Periplasmic binding protein-like II"/>
    <property type="match status" value="1"/>
</dbReference>
<dbReference type="STRING" id="946333.A4W93_22285"/>
<dbReference type="KEGG" id="rgu:A4W93_22285"/>
<name>A0A1W6LDS4_9BURK</name>
<dbReference type="InterPro" id="IPR036388">
    <property type="entry name" value="WH-like_DNA-bd_sf"/>
</dbReference>
<dbReference type="OrthoDB" id="464481at2"/>
<dbReference type="PANTHER" id="PTHR30293:SF2">
    <property type="entry name" value="TRANSCRIPTIONAL ACTIVATOR PROTEIN NHAR"/>
    <property type="match status" value="1"/>
</dbReference>
<keyword evidence="4" id="KW-0010">Activator</keyword>
<dbReference type="InterPro" id="IPR036390">
    <property type="entry name" value="WH_DNA-bd_sf"/>
</dbReference>
<keyword evidence="2" id="KW-0805">Transcription regulation</keyword>
<keyword evidence="3" id="KW-0238">DNA-binding</keyword>
<dbReference type="InterPro" id="IPR005119">
    <property type="entry name" value="LysR_subst-bd"/>
</dbReference>
<evidence type="ECO:0000256" key="4">
    <source>
        <dbReference type="ARBA" id="ARBA00023159"/>
    </source>
</evidence>
<evidence type="ECO:0000313" key="7">
    <source>
        <dbReference type="Proteomes" id="UP000193427"/>
    </source>
</evidence>
<dbReference type="RefSeq" id="WP_085752714.1">
    <property type="nucleotide sequence ID" value="NZ_BSPR01000020.1"/>
</dbReference>
<reference evidence="6 7" key="1">
    <citation type="submission" date="2016-04" db="EMBL/GenBank/DDBJ databases">
        <title>Complete genome sequence of natural rubber-degrading, novel Gram-negative bacterium, Rhizobacter gummiphilus strain NS21.</title>
        <authorList>
            <person name="Tabata M."/>
            <person name="Kasai D."/>
            <person name="Fukuda M."/>
        </authorList>
    </citation>
    <scope>NUCLEOTIDE SEQUENCE [LARGE SCALE GENOMIC DNA]</scope>
    <source>
        <strain evidence="6 7">NS21</strain>
    </source>
</reference>
<dbReference type="InterPro" id="IPR000847">
    <property type="entry name" value="LysR_HTH_N"/>
</dbReference>
<dbReference type="PANTHER" id="PTHR30293">
    <property type="entry name" value="TRANSCRIPTIONAL REGULATORY PROTEIN NAC-RELATED"/>
    <property type="match status" value="1"/>
</dbReference>
<gene>
    <name evidence="6" type="ORF">A4W93_22285</name>
</gene>
<dbReference type="AlphaFoldDB" id="A0A1W6LDS4"/>
<evidence type="ECO:0000313" key="6">
    <source>
        <dbReference type="EMBL" id="ARN22414.1"/>
    </source>
</evidence>
<dbReference type="EMBL" id="CP015118">
    <property type="protein sequence ID" value="ARN22414.1"/>
    <property type="molecule type" value="Genomic_DNA"/>
</dbReference>
<dbReference type="GO" id="GO:0003677">
    <property type="term" value="F:DNA binding"/>
    <property type="evidence" value="ECO:0007669"/>
    <property type="project" value="UniProtKB-KW"/>
</dbReference>
<keyword evidence="5" id="KW-0804">Transcription</keyword>
<dbReference type="Pfam" id="PF00126">
    <property type="entry name" value="HTH_1"/>
    <property type="match status" value="1"/>
</dbReference>
<dbReference type="Gene3D" id="1.10.10.10">
    <property type="entry name" value="Winged helix-like DNA-binding domain superfamily/Winged helix DNA-binding domain"/>
    <property type="match status" value="1"/>
</dbReference>
<dbReference type="SUPFAM" id="SSF46785">
    <property type="entry name" value="Winged helix' DNA-binding domain"/>
    <property type="match status" value="1"/>
</dbReference>
<dbReference type="PROSITE" id="PS50931">
    <property type="entry name" value="HTH_LYSR"/>
    <property type="match status" value="1"/>
</dbReference>
<protein>
    <submittedName>
        <fullName evidence="6">LysR family transcriptional regulator</fullName>
    </submittedName>
</protein>
<evidence type="ECO:0000256" key="3">
    <source>
        <dbReference type="ARBA" id="ARBA00023125"/>
    </source>
</evidence>
<dbReference type="Pfam" id="PF03466">
    <property type="entry name" value="LysR_substrate"/>
    <property type="match status" value="1"/>
</dbReference>